<feature type="region of interest" description="Disordered" evidence="1">
    <location>
        <begin position="196"/>
        <end position="216"/>
    </location>
</feature>
<dbReference type="OrthoDB" id="5975670at2759"/>
<proteinExistence type="predicted"/>
<name>A0A2B4SX72_STYPI</name>
<dbReference type="AlphaFoldDB" id="A0A2B4SX72"/>
<feature type="compositionally biased region" description="Basic residues" evidence="1">
    <location>
        <begin position="206"/>
        <end position="216"/>
    </location>
</feature>
<evidence type="ECO:0000313" key="3">
    <source>
        <dbReference type="Proteomes" id="UP000225706"/>
    </source>
</evidence>
<protein>
    <submittedName>
        <fullName evidence="2">Uncharacterized protein</fullName>
    </submittedName>
</protein>
<accession>A0A2B4SX72</accession>
<organism evidence="2 3">
    <name type="scientific">Stylophora pistillata</name>
    <name type="common">Smooth cauliflower coral</name>
    <dbReference type="NCBI Taxonomy" id="50429"/>
    <lineage>
        <taxon>Eukaryota</taxon>
        <taxon>Metazoa</taxon>
        <taxon>Cnidaria</taxon>
        <taxon>Anthozoa</taxon>
        <taxon>Hexacorallia</taxon>
        <taxon>Scleractinia</taxon>
        <taxon>Astrocoeniina</taxon>
        <taxon>Pocilloporidae</taxon>
        <taxon>Stylophora</taxon>
    </lineage>
</organism>
<dbReference type="PANTHER" id="PTHR47331:SF1">
    <property type="entry name" value="GAG-LIKE PROTEIN"/>
    <property type="match status" value="1"/>
</dbReference>
<evidence type="ECO:0000256" key="1">
    <source>
        <dbReference type="SAM" id="MobiDB-lite"/>
    </source>
</evidence>
<keyword evidence="3" id="KW-1185">Reference proteome</keyword>
<evidence type="ECO:0000313" key="2">
    <source>
        <dbReference type="EMBL" id="PFX33128.1"/>
    </source>
</evidence>
<sequence>MAERRALLLKRHLIKDEDLLEKYWTTMNYIAKGHAEVVPEEELNTRNTPVWFLPHDPVTHPLKPDKVRVVYDCAAKFGQTSLNQQLLQGPDQTNQLVGVLSRFRQNSVGIVADIEAMFHKADRAKEASCPGYHITFKLFTEGARGWNEKPHHMCIECYRANYRKKRHQRQPPQRPPQAPGVHATETEPISEMTAFQTKSVGPPRASQRHCHTRKVTTHATVTKPFAAQLDHHIFSKGEWKRARLRDHPRLPITISLSRPGGTHSDISNTSSAIHAEVSAIDDTDTQTDLWSLSDFIACGFSRDQLHPISLSLSAANRSPISIEGAFFAKLATQSSSGDITACHSMVYVSSSVKDIYLSYDSLLNLGLLLRTFPYLDNSTSTRSVSDTSDRQPHVPSIPPAINATRALNDGCLGPTIARNTTCSCTQCGATPPRPSELPYPCTPENNAKMKAWLLDKYASSTFNTCPHRALPLIRNGSKPSEQRYVNWDDNPADDGSKGLKIDTMLRDDRWFKGPKFLWEDESH</sequence>
<dbReference type="Proteomes" id="UP000225706">
    <property type="component" value="Unassembled WGS sequence"/>
</dbReference>
<reference evidence="3" key="1">
    <citation type="journal article" date="2017" name="bioRxiv">
        <title>Comparative analysis of the genomes of Stylophora pistillata and Acropora digitifera provides evidence for extensive differences between species of corals.</title>
        <authorList>
            <person name="Voolstra C.R."/>
            <person name="Li Y."/>
            <person name="Liew Y.J."/>
            <person name="Baumgarten S."/>
            <person name="Zoccola D."/>
            <person name="Flot J.-F."/>
            <person name="Tambutte S."/>
            <person name="Allemand D."/>
            <person name="Aranda M."/>
        </authorList>
    </citation>
    <scope>NUCLEOTIDE SEQUENCE [LARGE SCALE GENOMIC DNA]</scope>
</reference>
<gene>
    <name evidence="2" type="ORF">AWC38_SpisGene1978</name>
</gene>
<dbReference type="PANTHER" id="PTHR47331">
    <property type="entry name" value="PHD-TYPE DOMAIN-CONTAINING PROTEIN"/>
    <property type="match status" value="1"/>
</dbReference>
<dbReference type="EMBL" id="LSMT01000015">
    <property type="protein sequence ID" value="PFX33128.1"/>
    <property type="molecule type" value="Genomic_DNA"/>
</dbReference>
<comment type="caution">
    <text evidence="2">The sequence shown here is derived from an EMBL/GenBank/DDBJ whole genome shotgun (WGS) entry which is preliminary data.</text>
</comment>